<proteinExistence type="predicted"/>
<dbReference type="PANTHER" id="PTHR12709:SF5">
    <property type="entry name" value="DNA-DIRECTED RNA POLYMERASE I SUBUNIT RPA43"/>
    <property type="match status" value="1"/>
</dbReference>
<dbReference type="STRING" id="4432.A0A1U8AU26"/>
<accession>A0A1U8AU26</accession>
<keyword evidence="4 5" id="KW-0539">Nucleus</keyword>
<dbReference type="PANTHER" id="PTHR12709">
    <property type="entry name" value="DNA-DIRECTED RNA POLYMERASE II, III"/>
    <property type="match status" value="1"/>
</dbReference>
<protein>
    <recommendedName>
        <fullName evidence="5">DNA-directed RNA polymerase subunit</fullName>
    </recommendedName>
</protein>
<comment type="function">
    <text evidence="5">DNA-dependent RNA polymerase which catalyzes the transcription of DNA into RNA using the four ribonucleoside triphosphates as substrates.</text>
</comment>
<dbReference type="GO" id="GO:0006362">
    <property type="term" value="P:transcription elongation by RNA polymerase I"/>
    <property type="evidence" value="ECO:0000318"/>
    <property type="project" value="GO_Central"/>
</dbReference>
<comment type="subcellular location">
    <subcellularLocation>
        <location evidence="1 5">Nucleus</location>
    </subcellularLocation>
</comment>
<dbReference type="FunFam" id="3.30.1490.120:FF:000006">
    <property type="entry name" value="DNA-directed RNA polymerase"/>
    <property type="match status" value="1"/>
</dbReference>
<sequence>MEGLNVADANLAVYIHPSKAGKVSQAILRQLSTLLFKYIEVFDGVVLAYDVTFRDKNAKVLPGINSYFGVKLKAKMLLFSPKPDMLLEGKVVKLGKEALHVIVLGFSSACIAEEDIREEFHYRIKHGEEVFASTSHRRHVIKVGSMITFSVKSFDEEILHISGSLIPENTGSTKWLHKHVEEGSIVERSIKKQKQKDDRSKMQEHCTGILDNAGLSLNAEDQPKKTKSQRII</sequence>
<evidence type="ECO:0000313" key="6">
    <source>
        <dbReference type="Proteomes" id="UP000189703"/>
    </source>
</evidence>
<dbReference type="GeneID" id="104607474"/>
<dbReference type="Gene3D" id="3.30.1490.120">
    <property type="entry name" value="RNA polymerase Rpb7-like, N-terminal domain"/>
    <property type="match status" value="1"/>
</dbReference>
<evidence type="ECO:0000256" key="5">
    <source>
        <dbReference type="RuleBase" id="RU369086"/>
    </source>
</evidence>
<evidence type="ECO:0000256" key="4">
    <source>
        <dbReference type="ARBA" id="ARBA00023242"/>
    </source>
</evidence>
<dbReference type="OrthoDB" id="10250504at2759"/>
<dbReference type="InterPro" id="IPR045113">
    <property type="entry name" value="Rpb7-like"/>
</dbReference>
<dbReference type="eggNOG" id="KOG4134">
    <property type="taxonomic scope" value="Eukaryota"/>
</dbReference>
<evidence type="ECO:0000256" key="3">
    <source>
        <dbReference type="ARBA" id="ARBA00023163"/>
    </source>
</evidence>
<dbReference type="Proteomes" id="UP000189703">
    <property type="component" value="Unplaced"/>
</dbReference>
<keyword evidence="6" id="KW-1185">Reference proteome</keyword>
<evidence type="ECO:0000256" key="2">
    <source>
        <dbReference type="ARBA" id="ARBA00022478"/>
    </source>
</evidence>
<name>A0A1U8AU26_NELNU</name>
<keyword evidence="2 5" id="KW-0240">DNA-directed RNA polymerase</keyword>
<organism evidence="6 7">
    <name type="scientific">Nelumbo nucifera</name>
    <name type="common">Sacred lotus</name>
    <dbReference type="NCBI Taxonomy" id="4432"/>
    <lineage>
        <taxon>Eukaryota</taxon>
        <taxon>Viridiplantae</taxon>
        <taxon>Streptophyta</taxon>
        <taxon>Embryophyta</taxon>
        <taxon>Tracheophyta</taxon>
        <taxon>Spermatophyta</taxon>
        <taxon>Magnoliopsida</taxon>
        <taxon>Proteales</taxon>
        <taxon>Nelumbonaceae</taxon>
        <taxon>Nelumbo</taxon>
    </lineage>
</organism>
<evidence type="ECO:0000256" key="1">
    <source>
        <dbReference type="ARBA" id="ARBA00004123"/>
    </source>
</evidence>
<dbReference type="GO" id="GO:0005736">
    <property type="term" value="C:RNA polymerase I complex"/>
    <property type="evidence" value="ECO:0000318"/>
    <property type="project" value="GO_Central"/>
</dbReference>
<dbReference type="Gene3D" id="2.40.50.1060">
    <property type="match status" value="1"/>
</dbReference>
<dbReference type="OMA" id="MALVCYY"/>
<dbReference type="GO" id="GO:0006352">
    <property type="term" value="P:DNA-templated transcription initiation"/>
    <property type="evidence" value="ECO:0007669"/>
    <property type="project" value="UniProtKB-UniRule"/>
</dbReference>
<dbReference type="KEGG" id="nnu:104607474"/>
<gene>
    <name evidence="7" type="primary">LOC104607474</name>
</gene>
<dbReference type="FunCoup" id="A0A1U8AU26">
    <property type="interactions" value="513"/>
</dbReference>
<evidence type="ECO:0000313" key="7">
    <source>
        <dbReference type="RefSeq" id="XP_010271411.1"/>
    </source>
</evidence>
<dbReference type="InterPro" id="IPR036898">
    <property type="entry name" value="RNA_pol_Rpb7-like_N_sf"/>
</dbReference>
<dbReference type="RefSeq" id="XP_010271411.1">
    <property type="nucleotide sequence ID" value="XM_010273109.2"/>
</dbReference>
<reference evidence="7" key="1">
    <citation type="submission" date="2025-08" db="UniProtKB">
        <authorList>
            <consortium name="RefSeq"/>
        </authorList>
    </citation>
    <scope>IDENTIFICATION</scope>
</reference>
<keyword evidence="3 5" id="KW-0804">Transcription</keyword>
<dbReference type="AlphaFoldDB" id="A0A1U8AU26"/>